<evidence type="ECO:0000256" key="3">
    <source>
        <dbReference type="ARBA" id="ARBA00022989"/>
    </source>
</evidence>
<keyword evidence="3 6" id="KW-1133">Transmembrane helix</keyword>
<sequence length="240" mass="27457">MNQRPKPEQNNQKMQPARENRDLFKYLFFLFRCSGMLLINNKDNSSCFKKVFAVSINIVLGLYLVSTSISVLVFVDSSASSKDYSELLKQYLCIRKLVEETDSELSILMFTSSLCYACIMYFCVSSLLHPQLYEGYTGTAALLAEWILFVAYCLAFITMTVTGSWIHEASASIWIKTQELINTRHRISFCQSRFLSVVEKDFSMTVWKIAPVKRSFILAALGTIFTYCIVLDPLMLNPLQ</sequence>
<keyword evidence="2 6" id="KW-0812">Transmembrane</keyword>
<dbReference type="GO" id="GO:0007606">
    <property type="term" value="P:sensory perception of chemical stimulus"/>
    <property type="evidence" value="ECO:0007669"/>
    <property type="project" value="TreeGrafter"/>
</dbReference>
<dbReference type="GO" id="GO:0051606">
    <property type="term" value="P:detection of stimulus"/>
    <property type="evidence" value="ECO:0007669"/>
    <property type="project" value="UniProtKB-ARBA"/>
</dbReference>
<evidence type="ECO:0000256" key="1">
    <source>
        <dbReference type="ARBA" id="ARBA00004141"/>
    </source>
</evidence>
<keyword evidence="8" id="KW-1185">Reference proteome</keyword>
<evidence type="ECO:0000256" key="6">
    <source>
        <dbReference type="SAM" id="Phobius"/>
    </source>
</evidence>
<feature type="transmembrane region" description="Helical" evidence="6">
    <location>
        <begin position="140"/>
        <end position="166"/>
    </location>
</feature>
<feature type="transmembrane region" description="Helical" evidence="6">
    <location>
        <begin position="216"/>
        <end position="236"/>
    </location>
</feature>
<evidence type="ECO:0000256" key="5">
    <source>
        <dbReference type="ARBA" id="ARBA00023170"/>
    </source>
</evidence>
<organism evidence="7 8">
    <name type="scientific">Trichonephila clavata</name>
    <name type="common">Joro spider</name>
    <name type="synonym">Nephila clavata</name>
    <dbReference type="NCBI Taxonomy" id="2740835"/>
    <lineage>
        <taxon>Eukaryota</taxon>
        <taxon>Metazoa</taxon>
        <taxon>Ecdysozoa</taxon>
        <taxon>Arthropoda</taxon>
        <taxon>Chelicerata</taxon>
        <taxon>Arachnida</taxon>
        <taxon>Araneae</taxon>
        <taxon>Araneomorphae</taxon>
        <taxon>Entelegynae</taxon>
        <taxon>Araneoidea</taxon>
        <taxon>Nephilidae</taxon>
        <taxon>Trichonephila</taxon>
    </lineage>
</organism>
<evidence type="ECO:0008006" key="9">
    <source>
        <dbReference type="Google" id="ProtNLM"/>
    </source>
</evidence>
<keyword evidence="5" id="KW-0675">Receptor</keyword>
<feature type="transmembrane region" description="Helical" evidence="6">
    <location>
        <begin position="51"/>
        <end position="75"/>
    </location>
</feature>
<evidence type="ECO:0000313" key="8">
    <source>
        <dbReference type="Proteomes" id="UP000887116"/>
    </source>
</evidence>
<comment type="caution">
    <text evidence="7">The sequence shown here is derived from an EMBL/GenBank/DDBJ whole genome shotgun (WGS) entry which is preliminary data.</text>
</comment>
<proteinExistence type="predicted"/>
<dbReference type="GO" id="GO:0016020">
    <property type="term" value="C:membrane"/>
    <property type="evidence" value="ECO:0007669"/>
    <property type="project" value="UniProtKB-SubCell"/>
</dbReference>
<dbReference type="PANTHER" id="PTHR21421:SF29">
    <property type="entry name" value="GUSTATORY RECEPTOR 5A FOR TREHALOSE-RELATED"/>
    <property type="match status" value="1"/>
</dbReference>
<evidence type="ECO:0000256" key="2">
    <source>
        <dbReference type="ARBA" id="ARBA00022692"/>
    </source>
</evidence>
<comment type="subcellular location">
    <subcellularLocation>
        <location evidence="1">Membrane</location>
        <topology evidence="1">Multi-pass membrane protein</topology>
    </subcellularLocation>
</comment>
<reference evidence="7" key="1">
    <citation type="submission" date="2020-07" db="EMBL/GenBank/DDBJ databases">
        <title>Multicomponent nature underlies the extraordinary mechanical properties of spider dragline silk.</title>
        <authorList>
            <person name="Kono N."/>
            <person name="Nakamura H."/>
            <person name="Mori M."/>
            <person name="Yoshida Y."/>
            <person name="Ohtoshi R."/>
            <person name="Malay A.D."/>
            <person name="Moran D.A.P."/>
            <person name="Tomita M."/>
            <person name="Numata K."/>
            <person name="Arakawa K."/>
        </authorList>
    </citation>
    <scope>NUCLEOTIDE SEQUENCE</scope>
</reference>
<evidence type="ECO:0000313" key="7">
    <source>
        <dbReference type="EMBL" id="GFR27522.1"/>
    </source>
</evidence>
<accession>A0A8X6M0J3</accession>
<dbReference type="Proteomes" id="UP000887116">
    <property type="component" value="Unassembled WGS sequence"/>
</dbReference>
<dbReference type="GO" id="GO:0038023">
    <property type="term" value="F:signaling receptor activity"/>
    <property type="evidence" value="ECO:0007669"/>
    <property type="project" value="UniProtKB-ARBA"/>
</dbReference>
<evidence type="ECO:0000256" key="4">
    <source>
        <dbReference type="ARBA" id="ARBA00023136"/>
    </source>
</evidence>
<dbReference type="OrthoDB" id="6424971at2759"/>
<keyword evidence="4 6" id="KW-0472">Membrane</keyword>
<dbReference type="EMBL" id="BMAO01038856">
    <property type="protein sequence ID" value="GFR27522.1"/>
    <property type="molecule type" value="Genomic_DNA"/>
</dbReference>
<protein>
    <recommendedName>
        <fullName evidence="9">Gustatory receptor</fullName>
    </recommendedName>
</protein>
<feature type="transmembrane region" description="Helical" evidence="6">
    <location>
        <begin position="105"/>
        <end position="128"/>
    </location>
</feature>
<dbReference type="AlphaFoldDB" id="A0A8X6M0J3"/>
<dbReference type="PANTHER" id="PTHR21421">
    <property type="entry name" value="GUSTATORY RECEPTOR"/>
    <property type="match status" value="1"/>
</dbReference>
<gene>
    <name evidence="7" type="primary">AVEN_214508_1</name>
    <name evidence="7" type="ORF">TNCT_584951</name>
</gene>
<name>A0A8X6M0J3_TRICU</name>